<keyword evidence="1" id="KW-0812">Transmembrane</keyword>
<evidence type="ECO:0000313" key="4">
    <source>
        <dbReference type="EMBL" id="MEE2034335.1"/>
    </source>
</evidence>
<dbReference type="Pfam" id="PF10081">
    <property type="entry name" value="Abhydrolase_9"/>
    <property type="match status" value="2"/>
</dbReference>
<dbReference type="Pfam" id="PF15420">
    <property type="entry name" value="Abhydrolase_9_N"/>
    <property type="match status" value="1"/>
</dbReference>
<keyword evidence="5" id="KW-1185">Reference proteome</keyword>
<evidence type="ECO:0000256" key="1">
    <source>
        <dbReference type="SAM" id="Phobius"/>
    </source>
</evidence>
<dbReference type="Proteomes" id="UP001331936">
    <property type="component" value="Unassembled WGS sequence"/>
</dbReference>
<feature type="transmembrane region" description="Helical" evidence="1">
    <location>
        <begin position="92"/>
        <end position="113"/>
    </location>
</feature>
<keyword evidence="1" id="KW-1133">Transmembrane helix</keyword>
<reference evidence="4 5" key="1">
    <citation type="submission" date="2023-08" db="EMBL/GenBank/DDBJ databases">
        <authorList>
            <person name="Girao M."/>
            <person name="Carvalho M.F."/>
        </authorList>
    </citation>
    <scope>NUCLEOTIDE SEQUENCE [LARGE SCALE GENOMIC DNA]</scope>
    <source>
        <strain evidence="4 5">CC-R104</strain>
    </source>
</reference>
<feature type="transmembrane region" description="Helical" evidence="1">
    <location>
        <begin position="52"/>
        <end position="72"/>
    </location>
</feature>
<proteinExistence type="predicted"/>
<evidence type="ECO:0000259" key="2">
    <source>
        <dbReference type="Pfam" id="PF10081"/>
    </source>
</evidence>
<organism evidence="4 5">
    <name type="scientific">Rhodococcus chondri</name>
    <dbReference type="NCBI Taxonomy" id="3065941"/>
    <lineage>
        <taxon>Bacteria</taxon>
        <taxon>Bacillati</taxon>
        <taxon>Actinomycetota</taxon>
        <taxon>Actinomycetes</taxon>
        <taxon>Mycobacteriales</taxon>
        <taxon>Nocardiaceae</taxon>
        <taxon>Rhodococcus</taxon>
    </lineage>
</organism>
<comment type="caution">
    <text evidence="4">The sequence shown here is derived from an EMBL/GenBank/DDBJ whole genome shotgun (WGS) entry which is preliminary data.</text>
</comment>
<dbReference type="RefSeq" id="WP_330153709.1">
    <property type="nucleotide sequence ID" value="NZ_JAUZMZ010000138.1"/>
</dbReference>
<gene>
    <name evidence="4" type="ORF">Q8814_19815</name>
</gene>
<protein>
    <submittedName>
        <fullName evidence="4">Alpha/beta-hydrolase family protein</fullName>
    </submittedName>
</protein>
<sequence>MSSNTIVVARALRRRGRNAPQTHSGPRVGSTVVVTIASSVSLAPSLLPRGSMTQALFSGILVVVALAVTAAVRRLGRRSPRRGAGSETELRLLALVVASASVAVIGTVAHHWQSGLRLAMDMPAIGPRYWLEVLTGATTVVAFTTGIAHGVRVILRGLGRRGAIAVVAAAAALIWVGAAPAATRLTSAAGAAAGSAPPAAPGASGAPGSLVPWESLDAQGRRFAVGAAETSVRVYVGLGSAPDPRARAALAVRELQRTGGFDRGHLVVAVPTGSGWVDGRAVDGFEAAWGGDVAIVAHEYSDTPSWVTFLFDRGAATESARALVDAVRQHLAALPSQRRPALHVYGQSLGAIGGSAAFADTEPGPCEALWVGPPAGAVRAGRATVLANSSDPVVWWQPSLLWSPPDLSHTRIDAPVPLWLPVVGFLQTTVDLIGSLDAAPGHGHRYGQDQVRCAPDGR</sequence>
<keyword evidence="1" id="KW-0472">Membrane</keyword>
<dbReference type="InterPro" id="IPR027788">
    <property type="entry name" value="Alpha/beta-hydrolase_N_dom"/>
</dbReference>
<feature type="domain" description="Alpha/beta-hydrolase catalytic" evidence="2">
    <location>
        <begin position="232"/>
        <end position="375"/>
    </location>
</feature>
<feature type="domain" description="Alpha/beta-hydrolase catalytic" evidence="2">
    <location>
        <begin position="382"/>
        <end position="451"/>
    </location>
</feature>
<feature type="domain" description="Alpha/beta-hydrolase N-terminal" evidence="3">
    <location>
        <begin position="42"/>
        <end position="224"/>
    </location>
</feature>
<dbReference type="EMBL" id="JAUZMZ010000138">
    <property type="protein sequence ID" value="MEE2034335.1"/>
    <property type="molecule type" value="Genomic_DNA"/>
</dbReference>
<feature type="transmembrane region" description="Helical" evidence="1">
    <location>
        <begin position="133"/>
        <end position="155"/>
    </location>
</feature>
<accession>A0ABU7JWE7</accession>
<evidence type="ECO:0000313" key="5">
    <source>
        <dbReference type="Proteomes" id="UP001331936"/>
    </source>
</evidence>
<feature type="transmembrane region" description="Helical" evidence="1">
    <location>
        <begin position="162"/>
        <end position="182"/>
    </location>
</feature>
<name>A0ABU7JWE7_9NOCA</name>
<dbReference type="InterPro" id="IPR027787">
    <property type="entry name" value="Alpha/beta-hydrolase_catalytic"/>
</dbReference>
<evidence type="ECO:0000259" key="3">
    <source>
        <dbReference type="Pfam" id="PF15420"/>
    </source>
</evidence>